<proteinExistence type="predicted"/>
<gene>
    <name evidence="1" type="ORF">SDC9_33425</name>
</gene>
<comment type="caution">
    <text evidence="1">The sequence shown here is derived from an EMBL/GenBank/DDBJ whole genome shotgun (WGS) entry which is preliminary data.</text>
</comment>
<protein>
    <submittedName>
        <fullName evidence="1">Uncharacterized protein</fullName>
    </submittedName>
</protein>
<sequence length="208" mass="24305">MKQLILIIISTFIFSLGYSQVKIMTPIESVRNKKIDYEYGYLPGKRFPYYKTIEKYDFNGQKIRVELYDYREIKGLQHIDCSTERIENLSEFAKENSILRVAQYIDKLFQESNIQIDTTVQNSIEIYLEALDSRLIGFGYIKIHGLCQIRVKYLDNDKIYCSDIMDGDKNSPLGKYAFVTRKTGLRKMGSASIREVIEQFLADLKNDI</sequence>
<reference evidence="1" key="1">
    <citation type="submission" date="2019-08" db="EMBL/GenBank/DDBJ databases">
        <authorList>
            <person name="Kucharzyk K."/>
            <person name="Murdoch R.W."/>
            <person name="Higgins S."/>
            <person name="Loffler F."/>
        </authorList>
    </citation>
    <scope>NUCLEOTIDE SEQUENCE</scope>
</reference>
<organism evidence="1">
    <name type="scientific">bioreactor metagenome</name>
    <dbReference type="NCBI Taxonomy" id="1076179"/>
    <lineage>
        <taxon>unclassified sequences</taxon>
        <taxon>metagenomes</taxon>
        <taxon>ecological metagenomes</taxon>
    </lineage>
</organism>
<dbReference type="AlphaFoldDB" id="A0A644V8Q6"/>
<accession>A0A644V8Q6</accession>
<evidence type="ECO:0000313" key="1">
    <source>
        <dbReference type="EMBL" id="MPL87425.1"/>
    </source>
</evidence>
<name>A0A644V8Q6_9ZZZZ</name>
<dbReference type="EMBL" id="VSSQ01000238">
    <property type="protein sequence ID" value="MPL87425.1"/>
    <property type="molecule type" value="Genomic_DNA"/>
</dbReference>